<feature type="transmembrane region" description="Helical" evidence="5">
    <location>
        <begin position="271"/>
        <end position="295"/>
    </location>
</feature>
<dbReference type="PIRSF" id="PIRSF006060">
    <property type="entry name" value="AA_transporter"/>
    <property type="match status" value="1"/>
</dbReference>
<dbReference type="RefSeq" id="WP_354281686.1">
    <property type="nucleotide sequence ID" value="NZ_JBEPMK010000007.1"/>
</dbReference>
<evidence type="ECO:0000313" key="7">
    <source>
        <dbReference type="Proteomes" id="UP001549055"/>
    </source>
</evidence>
<feature type="transmembrane region" description="Helical" evidence="5">
    <location>
        <begin position="45"/>
        <end position="70"/>
    </location>
</feature>
<evidence type="ECO:0000256" key="3">
    <source>
        <dbReference type="ARBA" id="ARBA00022989"/>
    </source>
</evidence>
<evidence type="ECO:0000256" key="4">
    <source>
        <dbReference type="ARBA" id="ARBA00023136"/>
    </source>
</evidence>
<dbReference type="Gene3D" id="1.20.1740.10">
    <property type="entry name" value="Amino acid/polyamine transporter I"/>
    <property type="match status" value="1"/>
</dbReference>
<feature type="transmembrane region" description="Helical" evidence="5">
    <location>
        <begin position="420"/>
        <end position="441"/>
    </location>
</feature>
<protein>
    <submittedName>
        <fullName evidence="6">APA family basic amino acid/polyamine antiporter</fullName>
    </submittedName>
</protein>
<sequence length="446" mass="48113">METNMQAKPTYGLVTAIAMIVGIVIGSGIYFKVDDILNFAGGNVWLGMLVIALGAVSIVFGSLSISELALRSAASGGIFSYYERYIHPGLAASLGMFTAYVYLPTVIAVVTWVGANYTLGQGASLEAQILLALFYLFVLTVINIFGRVVAGYFQSLSTMVKIIPLVLIALLGLFWAGKGPSLPGDVDLVAPRNVGWGWLSGLVPLYFAYDGWTVVASIAPEVKSPKKNLPRALIAGPLIILVLYLLFFYGLNRILGPEFIMSTGNAAVGYAVSYLFGSAIGRALMVIVIISVLGVSNGMMLGTMRLPQAFASRGWIRSEGFARIHPKYQISVAASLSVGLVTMLWLGVHYLVMRYNLLPGSDISEITIVFNNTSFIFLYSTVLGLYRKGEVKRKLTGLFSPVLAIVGSLILLVGSLMTNFVAVLCFMLFCLVFCLVAYAVYLKNQS</sequence>
<feature type="transmembrane region" description="Helical" evidence="5">
    <location>
        <begin position="127"/>
        <end position="146"/>
    </location>
</feature>
<comment type="caution">
    <text evidence="6">The sequence shown here is derived from an EMBL/GenBank/DDBJ whole genome shotgun (WGS) entry which is preliminary data.</text>
</comment>
<evidence type="ECO:0000256" key="5">
    <source>
        <dbReference type="SAM" id="Phobius"/>
    </source>
</evidence>
<evidence type="ECO:0000256" key="2">
    <source>
        <dbReference type="ARBA" id="ARBA00022692"/>
    </source>
</evidence>
<keyword evidence="2 5" id="KW-0812">Transmembrane</keyword>
<keyword evidence="4 5" id="KW-0472">Membrane</keyword>
<feature type="transmembrane region" description="Helical" evidence="5">
    <location>
        <begin position="368"/>
        <end position="386"/>
    </location>
</feature>
<proteinExistence type="predicted"/>
<feature type="transmembrane region" description="Helical" evidence="5">
    <location>
        <begin position="232"/>
        <end position="251"/>
    </location>
</feature>
<feature type="transmembrane region" description="Helical" evidence="5">
    <location>
        <begin position="90"/>
        <end position="115"/>
    </location>
</feature>
<organism evidence="6 7">
    <name type="scientific">Streptococcus gallinaceus</name>
    <dbReference type="NCBI Taxonomy" id="165758"/>
    <lineage>
        <taxon>Bacteria</taxon>
        <taxon>Bacillati</taxon>
        <taxon>Bacillota</taxon>
        <taxon>Bacilli</taxon>
        <taxon>Lactobacillales</taxon>
        <taxon>Streptococcaceae</taxon>
        <taxon>Streptococcus</taxon>
    </lineage>
</organism>
<dbReference type="EMBL" id="JBEPMK010000007">
    <property type="protein sequence ID" value="MET3645184.1"/>
    <property type="molecule type" value="Genomic_DNA"/>
</dbReference>
<evidence type="ECO:0000313" key="6">
    <source>
        <dbReference type="EMBL" id="MET3645184.1"/>
    </source>
</evidence>
<accession>A0ABV2JMM9</accession>
<feature type="transmembrane region" description="Helical" evidence="5">
    <location>
        <begin position="12"/>
        <end position="33"/>
    </location>
</feature>
<gene>
    <name evidence="6" type="ORF">ABID27_001833</name>
</gene>
<reference evidence="6 7" key="1">
    <citation type="submission" date="2024-06" db="EMBL/GenBank/DDBJ databases">
        <title>Genomic Encyclopedia of Type Strains, Phase IV (KMG-IV): sequencing the most valuable type-strain genomes for metagenomic binning, comparative biology and taxonomic classification.</title>
        <authorList>
            <person name="Goeker M."/>
        </authorList>
    </citation>
    <scope>NUCLEOTIDE SEQUENCE [LARGE SCALE GENOMIC DNA]</scope>
    <source>
        <strain evidence="6 7">DSM 15349</strain>
    </source>
</reference>
<dbReference type="Proteomes" id="UP001549055">
    <property type="component" value="Unassembled WGS sequence"/>
</dbReference>
<name>A0ABV2JMM9_9STRE</name>
<dbReference type="InterPro" id="IPR050598">
    <property type="entry name" value="AminoAcid_Transporter"/>
</dbReference>
<keyword evidence="3 5" id="KW-1133">Transmembrane helix</keyword>
<dbReference type="PANTHER" id="PTHR11785:SF512">
    <property type="entry name" value="SOBREMESA, ISOFORM B"/>
    <property type="match status" value="1"/>
</dbReference>
<keyword evidence="7" id="KW-1185">Reference proteome</keyword>
<dbReference type="InterPro" id="IPR002293">
    <property type="entry name" value="AA/rel_permease1"/>
</dbReference>
<feature type="transmembrane region" description="Helical" evidence="5">
    <location>
        <begin position="196"/>
        <end position="220"/>
    </location>
</feature>
<feature type="transmembrane region" description="Helical" evidence="5">
    <location>
        <begin position="330"/>
        <end position="348"/>
    </location>
</feature>
<dbReference type="Pfam" id="PF13520">
    <property type="entry name" value="AA_permease_2"/>
    <property type="match status" value="1"/>
</dbReference>
<feature type="transmembrane region" description="Helical" evidence="5">
    <location>
        <begin position="158"/>
        <end position="176"/>
    </location>
</feature>
<evidence type="ECO:0000256" key="1">
    <source>
        <dbReference type="ARBA" id="ARBA00004141"/>
    </source>
</evidence>
<feature type="transmembrane region" description="Helical" evidence="5">
    <location>
        <begin position="398"/>
        <end position="414"/>
    </location>
</feature>
<dbReference type="PANTHER" id="PTHR11785">
    <property type="entry name" value="AMINO ACID TRANSPORTER"/>
    <property type="match status" value="1"/>
</dbReference>
<comment type="subcellular location">
    <subcellularLocation>
        <location evidence="1">Membrane</location>
        <topology evidence="1">Multi-pass membrane protein</topology>
    </subcellularLocation>
</comment>